<dbReference type="AlphaFoldDB" id="A0AAU2V7C1"/>
<keyword evidence="1" id="KW-0238">DNA-binding</keyword>
<gene>
    <name evidence="5" type="ORF">OG549_22325</name>
</gene>
<sequence>MRAYGHDTDGVTAIPEEGRWLDAAAKRLLTGEHTLASVTEWMTENAGLTVFGSKWSATTLRRRLLNPAIAGLRRDADGELVPGPAEKLIEPETFAALEEYFAPKKRSAGAEQHTHLLSGGAVTCVLCETTMVSRATGNAGRSRGYVCEAEGCGKIRISADPLDKYVAERALARLSRPSSLKRLAEKKDQIAAEAEKAAELLKRLTEHRTELARAYGERQINLAEFRAAKTAAEERRREALTTVRRGRLLDELPPLTLEGIVTWWNDTAGDEQKKALLQLIVKEVAVGPATVRGSRTLDEDRFSIRYW</sequence>
<evidence type="ECO:0000256" key="1">
    <source>
        <dbReference type="ARBA" id="ARBA00023125"/>
    </source>
</evidence>
<dbReference type="PANTHER" id="PTHR30461">
    <property type="entry name" value="DNA-INVERTASE FROM LAMBDOID PROPHAGE"/>
    <property type="match status" value="1"/>
</dbReference>
<feature type="domain" description="Recombinase" evidence="4">
    <location>
        <begin position="3"/>
        <end position="107"/>
    </location>
</feature>
<protein>
    <submittedName>
        <fullName evidence="5">Recombinase family protein</fullName>
    </submittedName>
</protein>
<keyword evidence="3" id="KW-0175">Coiled coil</keyword>
<dbReference type="GO" id="GO:0003677">
    <property type="term" value="F:DNA binding"/>
    <property type="evidence" value="ECO:0007669"/>
    <property type="project" value="UniProtKB-KW"/>
</dbReference>
<dbReference type="EMBL" id="CP108318">
    <property type="protein sequence ID" value="WTW63165.1"/>
    <property type="molecule type" value="Genomic_DNA"/>
</dbReference>
<accession>A0AAU2V7C1</accession>
<dbReference type="Pfam" id="PF07508">
    <property type="entry name" value="Recombinase"/>
    <property type="match status" value="1"/>
</dbReference>
<dbReference type="InterPro" id="IPR050639">
    <property type="entry name" value="SSR_resolvase"/>
</dbReference>
<dbReference type="InterPro" id="IPR011109">
    <property type="entry name" value="DNA_bind_recombinase_dom"/>
</dbReference>
<evidence type="ECO:0000256" key="3">
    <source>
        <dbReference type="SAM" id="Coils"/>
    </source>
</evidence>
<evidence type="ECO:0000256" key="2">
    <source>
        <dbReference type="ARBA" id="ARBA00023172"/>
    </source>
</evidence>
<keyword evidence="2" id="KW-0233">DNA recombination</keyword>
<dbReference type="Gene3D" id="3.90.1750.20">
    <property type="entry name" value="Putative Large Serine Recombinase, Chain B, Domain 2"/>
    <property type="match status" value="1"/>
</dbReference>
<dbReference type="GO" id="GO:0000150">
    <property type="term" value="F:DNA strand exchange activity"/>
    <property type="evidence" value="ECO:0007669"/>
    <property type="project" value="InterPro"/>
</dbReference>
<proteinExistence type="predicted"/>
<reference evidence="5" key="1">
    <citation type="submission" date="2022-10" db="EMBL/GenBank/DDBJ databases">
        <title>The complete genomes of actinobacterial strains from the NBC collection.</title>
        <authorList>
            <person name="Joergensen T.S."/>
            <person name="Alvarez Arevalo M."/>
            <person name="Sterndorff E.B."/>
            <person name="Faurdal D."/>
            <person name="Vuksanovic O."/>
            <person name="Mourched A.-S."/>
            <person name="Charusanti P."/>
            <person name="Shaw S."/>
            <person name="Blin K."/>
            <person name="Weber T."/>
        </authorList>
    </citation>
    <scope>NUCLEOTIDE SEQUENCE</scope>
    <source>
        <strain evidence="5">NBC_00003</strain>
    </source>
</reference>
<evidence type="ECO:0000259" key="4">
    <source>
        <dbReference type="PROSITE" id="PS51737"/>
    </source>
</evidence>
<dbReference type="PROSITE" id="PS51737">
    <property type="entry name" value="RECOMBINASE_DNA_BIND"/>
    <property type="match status" value="1"/>
</dbReference>
<feature type="coiled-coil region" evidence="3">
    <location>
        <begin position="180"/>
        <end position="214"/>
    </location>
</feature>
<name>A0AAU2V7C1_9ACTN</name>
<dbReference type="InterPro" id="IPR038109">
    <property type="entry name" value="DNA_bind_recomb_sf"/>
</dbReference>
<organism evidence="5">
    <name type="scientific">Streptomyces sp. NBC_00003</name>
    <dbReference type="NCBI Taxonomy" id="2903608"/>
    <lineage>
        <taxon>Bacteria</taxon>
        <taxon>Bacillati</taxon>
        <taxon>Actinomycetota</taxon>
        <taxon>Actinomycetes</taxon>
        <taxon>Kitasatosporales</taxon>
        <taxon>Streptomycetaceae</taxon>
        <taxon>Streptomyces</taxon>
    </lineage>
</organism>
<dbReference type="PANTHER" id="PTHR30461:SF2">
    <property type="entry name" value="SERINE RECOMBINASE PINE-RELATED"/>
    <property type="match status" value="1"/>
</dbReference>
<evidence type="ECO:0000313" key="5">
    <source>
        <dbReference type="EMBL" id="WTW63165.1"/>
    </source>
</evidence>